<dbReference type="InterPro" id="IPR013595">
    <property type="entry name" value="Pept_S33_TAP-like_C"/>
</dbReference>
<organism evidence="6 7">
    <name type="scientific">Allokutzneria albata</name>
    <name type="common">Kibdelosporangium albatum</name>
    <dbReference type="NCBI Taxonomy" id="211114"/>
    <lineage>
        <taxon>Bacteria</taxon>
        <taxon>Bacillati</taxon>
        <taxon>Actinomycetota</taxon>
        <taxon>Actinomycetes</taxon>
        <taxon>Pseudonocardiales</taxon>
        <taxon>Pseudonocardiaceae</taxon>
        <taxon>Allokutzneria</taxon>
    </lineage>
</organism>
<keyword evidence="3 6" id="KW-0378">Hydrolase</keyword>
<dbReference type="Pfam" id="PF08386">
    <property type="entry name" value="Abhydrolase_4"/>
    <property type="match status" value="1"/>
</dbReference>
<gene>
    <name evidence="6" type="ORF">SAMN04489726_4835</name>
</gene>
<evidence type="ECO:0000256" key="4">
    <source>
        <dbReference type="SAM" id="SignalP"/>
    </source>
</evidence>
<feature type="domain" description="Peptidase S33 tripeptidyl aminopeptidase-like C-terminal" evidence="5">
    <location>
        <begin position="361"/>
        <end position="449"/>
    </location>
</feature>
<dbReference type="eggNOG" id="COG0596">
    <property type="taxonomic scope" value="Bacteria"/>
</dbReference>
<accession>A0A1G9YJF4</accession>
<dbReference type="PANTHER" id="PTHR43248:SF29">
    <property type="entry name" value="TRIPEPTIDYL AMINOPEPTIDASE"/>
    <property type="match status" value="1"/>
</dbReference>
<comment type="similarity">
    <text evidence="1">Belongs to the peptidase S33 family.</text>
</comment>
<dbReference type="EMBL" id="LT629701">
    <property type="protein sequence ID" value="SDN08646.1"/>
    <property type="molecule type" value="Genomic_DNA"/>
</dbReference>
<dbReference type="GO" id="GO:0016787">
    <property type="term" value="F:hydrolase activity"/>
    <property type="evidence" value="ECO:0007669"/>
    <property type="project" value="UniProtKB-KW"/>
</dbReference>
<dbReference type="Gene3D" id="3.40.50.1820">
    <property type="entry name" value="alpha/beta hydrolase"/>
    <property type="match status" value="1"/>
</dbReference>
<evidence type="ECO:0000259" key="5">
    <source>
        <dbReference type="Pfam" id="PF08386"/>
    </source>
</evidence>
<feature type="signal peptide" evidence="4">
    <location>
        <begin position="1"/>
        <end position="24"/>
    </location>
</feature>
<name>A0A1G9YJF4_ALLAB</name>
<evidence type="ECO:0000256" key="2">
    <source>
        <dbReference type="ARBA" id="ARBA00022729"/>
    </source>
</evidence>
<dbReference type="SUPFAM" id="SSF53474">
    <property type="entry name" value="alpha/beta-Hydrolases"/>
    <property type="match status" value="1"/>
</dbReference>
<protein>
    <submittedName>
        <fullName evidence="6">Alpha/beta hydrolase fold</fullName>
    </submittedName>
</protein>
<evidence type="ECO:0000313" key="6">
    <source>
        <dbReference type="EMBL" id="SDN08646.1"/>
    </source>
</evidence>
<evidence type="ECO:0000256" key="1">
    <source>
        <dbReference type="ARBA" id="ARBA00010088"/>
    </source>
</evidence>
<dbReference type="AlphaFoldDB" id="A0A1G9YJF4"/>
<dbReference type="Proteomes" id="UP000183376">
    <property type="component" value="Chromosome I"/>
</dbReference>
<dbReference type="STRING" id="211114.SAMN04489726_4835"/>
<dbReference type="PANTHER" id="PTHR43248">
    <property type="entry name" value="2-SUCCINYL-6-HYDROXY-2,4-CYCLOHEXADIENE-1-CARBOXYLATE SYNTHASE"/>
    <property type="match status" value="1"/>
</dbReference>
<keyword evidence="7" id="KW-1185">Reference proteome</keyword>
<sequence length="452" mass="48559">MRSRLLGVVAALGLIPLTATVAQAAEAVRWRDCGDGVLCAGVTVPSDWASPEHSEPITVNLAKLPARDQAHKLGSLLVNPGGPNVAIPNFKLSKASYADLTQWFDVVVFDPRGFGEGDGVSCPTPFPTAVDSPLQHKAFTDYRKANAEFAGSCAPKLGKLTGKINSWQVAHDMDAMRAALGERKLRYYGNSYGTVFGQAYAELFAHNVDRMFLDSVLDHGERRLFEWMAPMAATTERNLHRFAEWCSATETCALHGKDVIAVFDRVAPKAITVPARVADFSSSQTRWPALAEGLAKAEAGDTSAFDKAPRQPPDHSLARSMVCADFPFDAGFVGHKAIEHQLRSVAPRVGWADPIFGMTGHCDGLPRTGVHPPHRIRPVGLPPVLITSGSNDTITPVEHGKRVAAQLPGSRYLPAVGGHALYRGGNPCVRQHVHRYLTTGELPAATASCPAA</sequence>
<evidence type="ECO:0000313" key="7">
    <source>
        <dbReference type="Proteomes" id="UP000183376"/>
    </source>
</evidence>
<dbReference type="OrthoDB" id="4006962at2"/>
<keyword evidence="2 4" id="KW-0732">Signal</keyword>
<dbReference type="RefSeq" id="WP_030427697.1">
    <property type="nucleotide sequence ID" value="NZ_JOEF01000002.1"/>
</dbReference>
<evidence type="ECO:0000256" key="3">
    <source>
        <dbReference type="ARBA" id="ARBA00022801"/>
    </source>
</evidence>
<feature type="chain" id="PRO_5009246306" evidence="4">
    <location>
        <begin position="25"/>
        <end position="452"/>
    </location>
</feature>
<dbReference type="InterPro" id="IPR029058">
    <property type="entry name" value="AB_hydrolase_fold"/>
</dbReference>
<reference evidence="6 7" key="1">
    <citation type="submission" date="2016-10" db="EMBL/GenBank/DDBJ databases">
        <authorList>
            <person name="de Groot N.N."/>
        </authorList>
    </citation>
    <scope>NUCLEOTIDE SEQUENCE [LARGE SCALE GENOMIC DNA]</scope>
    <source>
        <strain evidence="6 7">DSM 44149</strain>
    </source>
</reference>
<dbReference type="InterPro" id="IPR051601">
    <property type="entry name" value="Serine_prot/Carboxylest_S33"/>
</dbReference>
<proteinExistence type="inferred from homology"/>